<name>A0A9W7B1J0_9STRA</name>
<gene>
    <name evidence="1" type="ORF">TrLO_g11830</name>
</gene>
<protein>
    <submittedName>
        <fullName evidence="1">Uncharacterized protein</fullName>
    </submittedName>
</protein>
<dbReference type="EMBL" id="BRXW01000934">
    <property type="protein sequence ID" value="GMH79845.1"/>
    <property type="molecule type" value="Genomic_DNA"/>
</dbReference>
<accession>A0A9W7B1J0</accession>
<sequence>MSSYFNRRVLKRVVLATSVISVGYYAYKWYNGDDEEGLIEEEEKQVISAASPTPTSTHLNRAQINKLLHLSTLTSSRLTPLLPLISLSPKPIIVSLRKNGLKEDWEELKFRVINLCILSSIQKSFLITLCDLLTPRVRLTADLEGMCKGVIGEGYWEGWEGRKVVEEEFGGMEMTPREENQGLKLIPLSTLLPSLTRTFTRLAPIILHSNLQNNLSNLPISPPCSELILTTYFFDRLKEGYESVCIGLKEFLEKEIKDDMAMPMIVSTFKRYKHENKGGRREEIVKWGWQEGVIHED</sequence>
<dbReference type="Proteomes" id="UP001165122">
    <property type="component" value="Unassembled WGS sequence"/>
</dbReference>
<comment type="caution">
    <text evidence="1">The sequence shown here is derived from an EMBL/GenBank/DDBJ whole genome shotgun (WGS) entry which is preliminary data.</text>
</comment>
<evidence type="ECO:0000313" key="2">
    <source>
        <dbReference type="Proteomes" id="UP001165122"/>
    </source>
</evidence>
<proteinExistence type="predicted"/>
<dbReference type="AlphaFoldDB" id="A0A9W7B1J0"/>
<evidence type="ECO:0000313" key="1">
    <source>
        <dbReference type="EMBL" id="GMH79845.1"/>
    </source>
</evidence>
<reference evidence="2" key="1">
    <citation type="journal article" date="2023" name="Commun. Biol.">
        <title>Genome analysis of Parmales, the sister group of diatoms, reveals the evolutionary specialization of diatoms from phago-mixotrophs to photoautotrophs.</title>
        <authorList>
            <person name="Ban H."/>
            <person name="Sato S."/>
            <person name="Yoshikawa S."/>
            <person name="Yamada K."/>
            <person name="Nakamura Y."/>
            <person name="Ichinomiya M."/>
            <person name="Sato N."/>
            <person name="Blanc-Mathieu R."/>
            <person name="Endo H."/>
            <person name="Kuwata A."/>
            <person name="Ogata H."/>
        </authorList>
    </citation>
    <scope>NUCLEOTIDE SEQUENCE [LARGE SCALE GENOMIC DNA]</scope>
    <source>
        <strain evidence="2">NIES 3700</strain>
    </source>
</reference>
<organism evidence="1 2">
    <name type="scientific">Triparma laevis f. longispina</name>
    <dbReference type="NCBI Taxonomy" id="1714387"/>
    <lineage>
        <taxon>Eukaryota</taxon>
        <taxon>Sar</taxon>
        <taxon>Stramenopiles</taxon>
        <taxon>Ochrophyta</taxon>
        <taxon>Bolidophyceae</taxon>
        <taxon>Parmales</taxon>
        <taxon>Triparmaceae</taxon>
        <taxon>Triparma</taxon>
    </lineage>
</organism>
<keyword evidence="2" id="KW-1185">Reference proteome</keyword>